<evidence type="ECO:0000313" key="15">
    <source>
        <dbReference type="Proteomes" id="UP000028058"/>
    </source>
</evidence>
<dbReference type="InterPro" id="IPR005467">
    <property type="entry name" value="His_kinase_dom"/>
</dbReference>
<evidence type="ECO:0000256" key="4">
    <source>
        <dbReference type="ARBA" id="ARBA00022553"/>
    </source>
</evidence>
<dbReference type="CDD" id="cd16921">
    <property type="entry name" value="HATPase_FilI-like"/>
    <property type="match status" value="1"/>
</dbReference>
<name>A0A3M8F0F9_9ACTN</name>
<dbReference type="Pfam" id="PF05227">
    <property type="entry name" value="CHASE3"/>
    <property type="match status" value="1"/>
</dbReference>
<dbReference type="InterPro" id="IPR004358">
    <property type="entry name" value="Sig_transdc_His_kin-like_C"/>
</dbReference>
<dbReference type="Gene3D" id="6.10.340.10">
    <property type="match status" value="1"/>
</dbReference>
<keyword evidence="15" id="KW-1185">Reference proteome</keyword>
<evidence type="ECO:0000256" key="10">
    <source>
        <dbReference type="SAM" id="MobiDB-lite"/>
    </source>
</evidence>
<dbReference type="EC" id="2.7.13.3" evidence="3"/>
<dbReference type="OrthoDB" id="9808408at2"/>
<dbReference type="SUPFAM" id="SSF47384">
    <property type="entry name" value="Homodimeric domain of signal transducing histidine kinase"/>
    <property type="match status" value="1"/>
</dbReference>
<dbReference type="InterPro" id="IPR052162">
    <property type="entry name" value="Sensor_kinase/Photoreceptor"/>
</dbReference>
<keyword evidence="7" id="KW-0418">Kinase</keyword>
<keyword evidence="6 11" id="KW-0812">Transmembrane</keyword>
<dbReference type="InterPro" id="IPR007891">
    <property type="entry name" value="CHASE3"/>
</dbReference>
<dbReference type="CDD" id="cd19410">
    <property type="entry name" value="HK9-like_sensor"/>
    <property type="match status" value="1"/>
</dbReference>
<evidence type="ECO:0000256" key="11">
    <source>
        <dbReference type="SAM" id="Phobius"/>
    </source>
</evidence>
<reference evidence="14 15" key="1">
    <citation type="journal article" date="2014" name="Genome Announc.">
        <title>Draft Genome Sequence of Streptomyces fradiae ATCC 19609, a Strain Highly Sensitive to Antibiotics.</title>
        <authorList>
            <person name="Bekker O.B."/>
            <person name="Klimina K.M."/>
            <person name="Vatlin A.A."/>
            <person name="Zakharevich N.V."/>
            <person name="Kasianov A.S."/>
            <person name="Danilenko V.N."/>
        </authorList>
    </citation>
    <scope>NUCLEOTIDE SEQUENCE [LARGE SCALE GENOMIC DNA]</scope>
    <source>
        <strain evidence="14 15">ATCC 19609</strain>
    </source>
</reference>
<evidence type="ECO:0000256" key="7">
    <source>
        <dbReference type="ARBA" id="ARBA00022777"/>
    </source>
</evidence>
<keyword evidence="4" id="KW-0597">Phosphoprotein</keyword>
<dbReference type="SMART" id="SM00388">
    <property type="entry name" value="HisKA"/>
    <property type="match status" value="1"/>
</dbReference>
<evidence type="ECO:0000256" key="3">
    <source>
        <dbReference type="ARBA" id="ARBA00012438"/>
    </source>
</evidence>
<sequence length="549" mass="60771">MEEAPVTRSSLPRAPRPDGSALTGRRLTVQGWFQLILSLMLLFVLGGAVVGAQLLSSTVRQSNDLVERIQPARAEMYQLQGALLNQETGVRGYVLTGDEQFLEPYTDGRAQERRSVARLRSLVGPDRAMSEDLSAVEQAARDWRSAHAVPLIERTRSGEPAAGDTPELESSRESFDALRALFVEQNEHIAEAKAEARAELISTRTTRDWVYGLMIISFVLAAIVLTVLLRRTVGGPLLALRESSQRVADGEFDHRISAAGPADVRAVALAVEAMRHRIVEELEATRNREARLTQQTGDLDAQAVELRRSNAELEQFAYVASHDLQEPLRKVASFCQLLEKRYGDELDDRGKQYIAFAVDGAKRMQILINDLLTFSRVGRVNDDRRPVPLDETLDHALANLSTAIEESGARVERPETLPEVTGDPTTLAMLWQNLVGNAVKFRSPDRVPEVTITAERSGEDGDWRFCVTDNGIGIPPEFSEKVFIIFQRLHGRETYTGTGIGLALCKKIVEHHGGRITLDTDRAEGTRICFTLPGRTVPHSVTAHEEATT</sequence>
<keyword evidence="11" id="KW-0472">Membrane</keyword>
<evidence type="ECO:0000313" key="14">
    <source>
        <dbReference type="EMBL" id="RKM93200.1"/>
    </source>
</evidence>
<dbReference type="CDD" id="cd00082">
    <property type="entry name" value="HisKA"/>
    <property type="match status" value="1"/>
</dbReference>
<dbReference type="InterPro" id="IPR036097">
    <property type="entry name" value="HisK_dim/P_sf"/>
</dbReference>
<evidence type="ECO:0000256" key="5">
    <source>
        <dbReference type="ARBA" id="ARBA00022679"/>
    </source>
</evidence>
<dbReference type="SMART" id="SM00387">
    <property type="entry name" value="HATPase_c"/>
    <property type="match status" value="1"/>
</dbReference>
<dbReference type="PANTHER" id="PTHR43304:SF1">
    <property type="entry name" value="PAC DOMAIN-CONTAINING PROTEIN"/>
    <property type="match status" value="1"/>
</dbReference>
<feature type="domain" description="Histidine kinase" evidence="12">
    <location>
        <begin position="319"/>
        <end position="536"/>
    </location>
</feature>
<feature type="domain" description="HAMP" evidence="13">
    <location>
        <begin position="231"/>
        <end position="283"/>
    </location>
</feature>
<dbReference type="AlphaFoldDB" id="A0A3M8F0F9"/>
<dbReference type="InterPro" id="IPR003594">
    <property type="entry name" value="HATPase_dom"/>
</dbReference>
<dbReference type="Gene3D" id="1.10.287.130">
    <property type="match status" value="1"/>
</dbReference>
<dbReference type="PROSITE" id="PS50109">
    <property type="entry name" value="HIS_KIN"/>
    <property type="match status" value="1"/>
</dbReference>
<dbReference type="Gene3D" id="3.30.565.10">
    <property type="entry name" value="Histidine kinase-like ATPase, C-terminal domain"/>
    <property type="match status" value="1"/>
</dbReference>
<dbReference type="PANTHER" id="PTHR43304">
    <property type="entry name" value="PHYTOCHROME-LIKE PROTEIN CPH1"/>
    <property type="match status" value="1"/>
</dbReference>
<dbReference type="Pfam" id="PF00512">
    <property type="entry name" value="HisKA"/>
    <property type="match status" value="1"/>
</dbReference>
<evidence type="ECO:0000256" key="2">
    <source>
        <dbReference type="ARBA" id="ARBA00004236"/>
    </source>
</evidence>
<feature type="transmembrane region" description="Helical" evidence="11">
    <location>
        <begin position="209"/>
        <end position="229"/>
    </location>
</feature>
<dbReference type="Pfam" id="PF00672">
    <property type="entry name" value="HAMP"/>
    <property type="match status" value="1"/>
</dbReference>
<comment type="catalytic activity">
    <reaction evidence="1">
        <text>ATP + protein L-histidine = ADP + protein N-phospho-L-histidine.</text>
        <dbReference type="EC" id="2.7.13.3"/>
    </reaction>
</comment>
<evidence type="ECO:0000256" key="6">
    <source>
        <dbReference type="ARBA" id="ARBA00022692"/>
    </source>
</evidence>
<comment type="subcellular location">
    <subcellularLocation>
        <location evidence="2">Cell membrane</location>
    </subcellularLocation>
</comment>
<dbReference type="EMBL" id="JNAD02000011">
    <property type="protein sequence ID" value="RKM93200.1"/>
    <property type="molecule type" value="Genomic_DNA"/>
</dbReference>
<evidence type="ECO:0000256" key="1">
    <source>
        <dbReference type="ARBA" id="ARBA00000085"/>
    </source>
</evidence>
<dbReference type="RefSeq" id="WP_078649960.1">
    <property type="nucleotide sequence ID" value="NZ_CP134822.1"/>
</dbReference>
<protein>
    <recommendedName>
        <fullName evidence="3">histidine kinase</fullName>
        <ecNumber evidence="3">2.7.13.3</ecNumber>
    </recommendedName>
</protein>
<dbReference type="Proteomes" id="UP000028058">
    <property type="component" value="Unassembled WGS sequence"/>
</dbReference>
<comment type="caution">
    <text evidence="14">The sequence shown here is derived from an EMBL/GenBank/DDBJ whole genome shotgun (WGS) entry which is preliminary data.</text>
</comment>
<dbReference type="GO" id="GO:0000155">
    <property type="term" value="F:phosphorelay sensor kinase activity"/>
    <property type="evidence" value="ECO:0007669"/>
    <property type="project" value="InterPro"/>
</dbReference>
<gene>
    <name evidence="14" type="ORF">SFRA_022090</name>
</gene>
<dbReference type="InterPro" id="IPR036890">
    <property type="entry name" value="HATPase_C_sf"/>
</dbReference>
<evidence type="ECO:0000256" key="9">
    <source>
        <dbReference type="ARBA" id="ARBA00023012"/>
    </source>
</evidence>
<dbReference type="SMART" id="SM00304">
    <property type="entry name" value="HAMP"/>
    <property type="match status" value="1"/>
</dbReference>
<evidence type="ECO:0000259" key="13">
    <source>
        <dbReference type="PROSITE" id="PS50885"/>
    </source>
</evidence>
<feature type="region of interest" description="Disordered" evidence="10">
    <location>
        <begin position="1"/>
        <end position="20"/>
    </location>
</feature>
<keyword evidence="9" id="KW-0902">Two-component regulatory system</keyword>
<dbReference type="CDD" id="cd06225">
    <property type="entry name" value="HAMP"/>
    <property type="match status" value="1"/>
</dbReference>
<evidence type="ECO:0000259" key="12">
    <source>
        <dbReference type="PROSITE" id="PS50109"/>
    </source>
</evidence>
<dbReference type="SUPFAM" id="SSF55874">
    <property type="entry name" value="ATPase domain of HSP90 chaperone/DNA topoisomerase II/histidine kinase"/>
    <property type="match status" value="1"/>
</dbReference>
<feature type="transmembrane region" description="Helical" evidence="11">
    <location>
        <begin position="32"/>
        <end position="55"/>
    </location>
</feature>
<dbReference type="PROSITE" id="PS50885">
    <property type="entry name" value="HAMP"/>
    <property type="match status" value="1"/>
</dbReference>
<dbReference type="InterPro" id="IPR003661">
    <property type="entry name" value="HisK_dim/P_dom"/>
</dbReference>
<dbReference type="PRINTS" id="PR00344">
    <property type="entry name" value="BCTRLSENSOR"/>
</dbReference>
<organism evidence="14 15">
    <name type="scientific">Streptomyces xinghaiensis</name>
    <dbReference type="NCBI Taxonomy" id="1038928"/>
    <lineage>
        <taxon>Bacteria</taxon>
        <taxon>Bacillati</taxon>
        <taxon>Actinomycetota</taxon>
        <taxon>Actinomycetes</taxon>
        <taxon>Kitasatosporales</taxon>
        <taxon>Streptomycetaceae</taxon>
        <taxon>Streptomyces</taxon>
    </lineage>
</organism>
<evidence type="ECO:0000256" key="8">
    <source>
        <dbReference type="ARBA" id="ARBA00022989"/>
    </source>
</evidence>
<keyword evidence="5" id="KW-0808">Transferase</keyword>
<dbReference type="GO" id="GO:0005886">
    <property type="term" value="C:plasma membrane"/>
    <property type="evidence" value="ECO:0007669"/>
    <property type="project" value="UniProtKB-SubCell"/>
</dbReference>
<dbReference type="FunFam" id="3.30.565.10:FF:000006">
    <property type="entry name" value="Sensor histidine kinase WalK"/>
    <property type="match status" value="1"/>
</dbReference>
<dbReference type="Pfam" id="PF02518">
    <property type="entry name" value="HATPase_c"/>
    <property type="match status" value="1"/>
</dbReference>
<proteinExistence type="predicted"/>
<dbReference type="InterPro" id="IPR003660">
    <property type="entry name" value="HAMP_dom"/>
</dbReference>
<accession>A0A3M8F0F9</accession>
<keyword evidence="8 11" id="KW-1133">Transmembrane helix</keyword>